<reference evidence="4" key="1">
    <citation type="journal article" date="2019" name="Int. J. Syst. Evol. Microbiol.">
        <title>The Global Catalogue of Microorganisms (GCM) 10K type strain sequencing project: providing services to taxonomists for standard genome sequencing and annotation.</title>
        <authorList>
            <consortium name="The Broad Institute Genomics Platform"/>
            <consortium name="The Broad Institute Genome Sequencing Center for Infectious Disease"/>
            <person name="Wu L."/>
            <person name="Ma J."/>
        </authorList>
    </citation>
    <scope>NUCLEOTIDE SEQUENCE [LARGE SCALE GENOMIC DNA]</scope>
    <source>
        <strain evidence="4">JCM 13581</strain>
    </source>
</reference>
<dbReference type="PRINTS" id="PR00385">
    <property type="entry name" value="P450"/>
</dbReference>
<keyword evidence="2" id="KW-0503">Monooxygenase</keyword>
<name>A0ABP5B1V7_9ACTN</name>
<accession>A0ABP5B1V7</accession>
<dbReference type="PANTHER" id="PTHR46696">
    <property type="entry name" value="P450, PUTATIVE (EUROFUNG)-RELATED"/>
    <property type="match status" value="1"/>
</dbReference>
<keyword evidence="4" id="KW-1185">Reference proteome</keyword>
<dbReference type="SUPFAM" id="SSF48264">
    <property type="entry name" value="Cytochrome P450"/>
    <property type="match status" value="1"/>
</dbReference>
<dbReference type="InterPro" id="IPR036396">
    <property type="entry name" value="Cyt_P450_sf"/>
</dbReference>
<comment type="caution">
    <text evidence="3">The sequence shown here is derived from an EMBL/GenBank/DDBJ whole genome shotgun (WGS) entry which is preliminary data.</text>
</comment>
<dbReference type="EMBL" id="BAAAMJ010000046">
    <property type="protein sequence ID" value="GAA1927186.1"/>
    <property type="molecule type" value="Genomic_DNA"/>
</dbReference>
<keyword evidence="2" id="KW-0408">Iron</keyword>
<dbReference type="InterPro" id="IPR001128">
    <property type="entry name" value="Cyt_P450"/>
</dbReference>
<dbReference type="PROSITE" id="PS00086">
    <property type="entry name" value="CYTOCHROME_P450"/>
    <property type="match status" value="1"/>
</dbReference>
<evidence type="ECO:0000313" key="3">
    <source>
        <dbReference type="EMBL" id="GAA1927186.1"/>
    </source>
</evidence>
<dbReference type="Proteomes" id="UP001501303">
    <property type="component" value="Unassembled WGS sequence"/>
</dbReference>
<proteinExistence type="inferred from homology"/>
<dbReference type="Gene3D" id="1.10.630.10">
    <property type="entry name" value="Cytochrome P450"/>
    <property type="match status" value="1"/>
</dbReference>
<gene>
    <name evidence="3" type="ORF">GCM10009716_39050</name>
</gene>
<evidence type="ECO:0000256" key="2">
    <source>
        <dbReference type="RuleBase" id="RU000461"/>
    </source>
</evidence>
<keyword evidence="2" id="KW-0479">Metal-binding</keyword>
<dbReference type="InterPro" id="IPR017972">
    <property type="entry name" value="Cyt_P450_CS"/>
</dbReference>
<sequence length="411" mass="44180">MTATPATPLRLDPSGSDLRAETALLHRRGPAVPVELPGGVTAWSITGHDLLKELLTDDRVSKDPRRHYPLFQRGLPPEASWLMSWIGVTNMFTAYGADHRRLRRLVAPAFTARRIQALAGDIEEIADGLLDAMAEEAGRGGTVDLIAGYAHPLPLEIICRLMGVPDDLRPAAVDLIGRVVDTTLSPEEAQATFEAIPVVLGGLIERKREQPGEDMTSVLISTSDEDGSRLSGEELLFTLLLVIGAGFETTVNLIGNAVHSLLTHPDQHGLVRDGTHSWDDVIEETLRSAPSVANLPLRYAVEDIPLSGGAVIAKGDAILAGLLGANTDPSHYGPDAERFDLAREDKNHLAFGYGVHHCLGAPLARLEARIALSALFGRFPGLSPAGEPRPSATFVMYGWDRLPVALGESRD</sequence>
<dbReference type="Pfam" id="PF00067">
    <property type="entry name" value="p450"/>
    <property type="match status" value="1"/>
</dbReference>
<dbReference type="RefSeq" id="WP_344264212.1">
    <property type="nucleotide sequence ID" value="NZ_BAAAMJ010000046.1"/>
</dbReference>
<organism evidence="3 4">
    <name type="scientific">Streptomyces sodiiphilus</name>
    <dbReference type="NCBI Taxonomy" id="226217"/>
    <lineage>
        <taxon>Bacteria</taxon>
        <taxon>Bacillati</taxon>
        <taxon>Actinomycetota</taxon>
        <taxon>Actinomycetes</taxon>
        <taxon>Kitasatosporales</taxon>
        <taxon>Streptomycetaceae</taxon>
        <taxon>Streptomyces</taxon>
    </lineage>
</organism>
<dbReference type="PANTHER" id="PTHR46696:SF1">
    <property type="entry name" value="CYTOCHROME P450 YJIB-RELATED"/>
    <property type="match status" value="1"/>
</dbReference>
<dbReference type="PRINTS" id="PR00359">
    <property type="entry name" value="BP450"/>
</dbReference>
<dbReference type="InterPro" id="IPR002397">
    <property type="entry name" value="Cyt_P450_B"/>
</dbReference>
<dbReference type="CDD" id="cd11029">
    <property type="entry name" value="CYP107-like"/>
    <property type="match status" value="1"/>
</dbReference>
<keyword evidence="2" id="KW-0560">Oxidoreductase</keyword>
<comment type="similarity">
    <text evidence="1 2">Belongs to the cytochrome P450 family.</text>
</comment>
<keyword evidence="2" id="KW-0349">Heme</keyword>
<evidence type="ECO:0000313" key="4">
    <source>
        <dbReference type="Proteomes" id="UP001501303"/>
    </source>
</evidence>
<protein>
    <submittedName>
        <fullName evidence="3">Cytochrome P450</fullName>
    </submittedName>
</protein>
<evidence type="ECO:0000256" key="1">
    <source>
        <dbReference type="ARBA" id="ARBA00010617"/>
    </source>
</evidence>